<gene>
    <name evidence="2" type="ORF">HAX54_034090</name>
</gene>
<sequence>GEAPNTAARPEARGTKMSSQKMHEAPFLLPDEAHEAARLRLDGMCGGKDNNFSLILRMTLRVEARTSEGPRMVRVTKEICRVELHDTSMDFQTFSVSSAPPR</sequence>
<evidence type="ECO:0000256" key="1">
    <source>
        <dbReference type="SAM" id="MobiDB-lite"/>
    </source>
</evidence>
<comment type="caution">
    <text evidence="2">The sequence shown here is derived from an EMBL/GenBank/DDBJ whole genome shotgun (WGS) entry which is preliminary data.</text>
</comment>
<reference evidence="2 3" key="1">
    <citation type="journal article" date="2021" name="BMC Genomics">
        <title>Datura genome reveals duplications of psychoactive alkaloid biosynthetic genes and high mutation rate following tissue culture.</title>
        <authorList>
            <person name="Rajewski A."/>
            <person name="Carter-House D."/>
            <person name="Stajich J."/>
            <person name="Litt A."/>
        </authorList>
    </citation>
    <scope>NUCLEOTIDE SEQUENCE [LARGE SCALE GENOMIC DNA]</scope>
    <source>
        <strain evidence="2">AR-01</strain>
    </source>
</reference>
<accession>A0ABS8VGW6</accession>
<keyword evidence="3" id="KW-1185">Reference proteome</keyword>
<organism evidence="2 3">
    <name type="scientific">Datura stramonium</name>
    <name type="common">Jimsonweed</name>
    <name type="synonym">Common thornapple</name>
    <dbReference type="NCBI Taxonomy" id="4076"/>
    <lineage>
        <taxon>Eukaryota</taxon>
        <taxon>Viridiplantae</taxon>
        <taxon>Streptophyta</taxon>
        <taxon>Embryophyta</taxon>
        <taxon>Tracheophyta</taxon>
        <taxon>Spermatophyta</taxon>
        <taxon>Magnoliopsida</taxon>
        <taxon>eudicotyledons</taxon>
        <taxon>Gunneridae</taxon>
        <taxon>Pentapetalae</taxon>
        <taxon>asterids</taxon>
        <taxon>lamiids</taxon>
        <taxon>Solanales</taxon>
        <taxon>Solanaceae</taxon>
        <taxon>Solanoideae</taxon>
        <taxon>Datureae</taxon>
        <taxon>Datura</taxon>
    </lineage>
</organism>
<evidence type="ECO:0000313" key="2">
    <source>
        <dbReference type="EMBL" id="MCD9645264.1"/>
    </source>
</evidence>
<evidence type="ECO:0000313" key="3">
    <source>
        <dbReference type="Proteomes" id="UP000823775"/>
    </source>
</evidence>
<proteinExistence type="predicted"/>
<name>A0ABS8VGW6_DATST</name>
<feature type="non-terminal residue" evidence="2">
    <location>
        <position position="1"/>
    </location>
</feature>
<feature type="region of interest" description="Disordered" evidence="1">
    <location>
        <begin position="1"/>
        <end position="28"/>
    </location>
</feature>
<protein>
    <submittedName>
        <fullName evidence="2">Uncharacterized protein</fullName>
    </submittedName>
</protein>
<dbReference type="EMBL" id="JACEIK010004381">
    <property type="protein sequence ID" value="MCD9645264.1"/>
    <property type="molecule type" value="Genomic_DNA"/>
</dbReference>
<dbReference type="Proteomes" id="UP000823775">
    <property type="component" value="Unassembled WGS sequence"/>
</dbReference>